<sequence length="187" mass="19874">MSGKKKTAALLSVAGILATGLVTIAAGTARAAVTVDPDTYYEIFPRYFNVTQPKCLDVPNGSSSLGLRLQVFHCHGSAPNGAPQLWRFVSVGAPLYWIVNKASGRCLEPPSGIGGIVVQDTCSDLTRWRLIPASFDTRDMFIGLGLIGACVGTANNSGDDHTAVTYQSCSNTSFFSNQVQQQDWALG</sequence>
<dbReference type="InterPro" id="IPR000772">
    <property type="entry name" value="Ricin_B_lectin"/>
</dbReference>
<dbReference type="Pfam" id="PF14200">
    <property type="entry name" value="RicinB_lectin_2"/>
    <property type="match status" value="1"/>
</dbReference>
<dbReference type="EMBL" id="VFOZ01000001">
    <property type="protein sequence ID" value="TQM00735.1"/>
    <property type="molecule type" value="Genomic_DNA"/>
</dbReference>
<dbReference type="PROSITE" id="PS50231">
    <property type="entry name" value="RICIN_B_LECTIN"/>
    <property type="match status" value="1"/>
</dbReference>
<dbReference type="InterPro" id="IPR035992">
    <property type="entry name" value="Ricin_B-like_lectins"/>
</dbReference>
<evidence type="ECO:0000256" key="1">
    <source>
        <dbReference type="SAM" id="SignalP"/>
    </source>
</evidence>
<dbReference type="OrthoDB" id="112037at2"/>
<accession>A0A543CUD7</accession>
<organism evidence="3 4">
    <name type="scientific">Actinoallomurus bryophytorum</name>
    <dbReference type="NCBI Taxonomy" id="1490222"/>
    <lineage>
        <taxon>Bacteria</taxon>
        <taxon>Bacillati</taxon>
        <taxon>Actinomycetota</taxon>
        <taxon>Actinomycetes</taxon>
        <taxon>Streptosporangiales</taxon>
        <taxon>Thermomonosporaceae</taxon>
        <taxon>Actinoallomurus</taxon>
    </lineage>
</organism>
<dbReference type="CDD" id="cd00161">
    <property type="entry name" value="beta-trefoil_Ricin-like"/>
    <property type="match status" value="1"/>
</dbReference>
<proteinExistence type="predicted"/>
<dbReference type="GO" id="GO:0030246">
    <property type="term" value="F:carbohydrate binding"/>
    <property type="evidence" value="ECO:0007669"/>
    <property type="project" value="UniProtKB-KW"/>
</dbReference>
<dbReference type="AlphaFoldDB" id="A0A543CUD7"/>
<dbReference type="Proteomes" id="UP000316096">
    <property type="component" value="Unassembled WGS sequence"/>
</dbReference>
<dbReference type="RefSeq" id="WP_141960507.1">
    <property type="nucleotide sequence ID" value="NZ_VFOZ01000001.1"/>
</dbReference>
<feature type="chain" id="PRO_5022234117" evidence="1">
    <location>
        <begin position="32"/>
        <end position="187"/>
    </location>
</feature>
<dbReference type="Gene3D" id="2.80.10.50">
    <property type="match status" value="1"/>
</dbReference>
<feature type="signal peptide" evidence="1">
    <location>
        <begin position="1"/>
        <end position="31"/>
    </location>
</feature>
<dbReference type="SUPFAM" id="SSF50370">
    <property type="entry name" value="Ricin B-like lectins"/>
    <property type="match status" value="1"/>
</dbReference>
<evidence type="ECO:0000259" key="2">
    <source>
        <dbReference type="Pfam" id="PF14200"/>
    </source>
</evidence>
<name>A0A543CUD7_9ACTN</name>
<feature type="domain" description="Ricin B lectin" evidence="2">
    <location>
        <begin position="39"/>
        <end position="108"/>
    </location>
</feature>
<evidence type="ECO:0000313" key="4">
    <source>
        <dbReference type="Proteomes" id="UP000316096"/>
    </source>
</evidence>
<keyword evidence="1" id="KW-0732">Signal</keyword>
<protein>
    <submittedName>
        <fullName evidence="3">Ricin-type beta-trefoil lectin protein</fullName>
    </submittedName>
</protein>
<evidence type="ECO:0000313" key="3">
    <source>
        <dbReference type="EMBL" id="TQM00735.1"/>
    </source>
</evidence>
<gene>
    <name evidence="3" type="ORF">FB559_6456</name>
</gene>
<reference evidence="3 4" key="1">
    <citation type="submission" date="2019-06" db="EMBL/GenBank/DDBJ databases">
        <title>Sequencing the genomes of 1000 actinobacteria strains.</title>
        <authorList>
            <person name="Klenk H.-P."/>
        </authorList>
    </citation>
    <scope>NUCLEOTIDE SEQUENCE [LARGE SCALE GENOMIC DNA]</scope>
    <source>
        <strain evidence="3 4">DSM 102200</strain>
    </source>
</reference>
<comment type="caution">
    <text evidence="3">The sequence shown here is derived from an EMBL/GenBank/DDBJ whole genome shotgun (WGS) entry which is preliminary data.</text>
</comment>
<keyword evidence="4" id="KW-1185">Reference proteome</keyword>
<keyword evidence="3" id="KW-0430">Lectin</keyword>